<dbReference type="Proteomes" id="UP000271624">
    <property type="component" value="Unassembled WGS sequence"/>
</dbReference>
<accession>A0A3S1CA41</accession>
<sequence length="293" mass="34005">MIKRIYNRVLKHVYTIPSLEKYSDSIYKTAVQQHAVNLPPMSTGDLKIVETLKNEGVAISSLEELATPSSSKMTSAAKKLMPLIPCITKKNEFVVHATNEQIMEYPEIFLWGLERRILNIAENYFNLPVAYHGAYFRRDIANKVQRKSRLWHLDGEDRQVFKVIIYLHDVNEDQGPFQYIPVSTTQKLVERLKYRQGYIQDTVMQQNVSSSDYKSCLGVAGTVIFAATSHIFHRGKIPVASDRFSLFFDYTSRLPKYPFVNRYSLPQDYLLSLSRKITQHQLQSLLWQNYKVK</sequence>
<comment type="caution">
    <text evidence="1">The sequence shown here is derived from an EMBL/GenBank/DDBJ whole genome shotgun (WGS) entry which is preliminary data.</text>
</comment>
<organism evidence="1 2">
    <name type="scientific">Dulcicalothrix desertica PCC 7102</name>
    <dbReference type="NCBI Taxonomy" id="232991"/>
    <lineage>
        <taxon>Bacteria</taxon>
        <taxon>Bacillati</taxon>
        <taxon>Cyanobacteriota</taxon>
        <taxon>Cyanophyceae</taxon>
        <taxon>Nostocales</taxon>
        <taxon>Calotrichaceae</taxon>
        <taxon>Dulcicalothrix</taxon>
    </lineage>
</organism>
<keyword evidence="2" id="KW-1185">Reference proteome</keyword>
<reference evidence="1" key="1">
    <citation type="submission" date="2018-12" db="EMBL/GenBank/DDBJ databases">
        <authorList>
            <person name="Will S."/>
            <person name="Neumann-Schaal M."/>
            <person name="Henke P."/>
        </authorList>
    </citation>
    <scope>NUCLEOTIDE SEQUENCE</scope>
    <source>
        <strain evidence="1">PCC 7102</strain>
    </source>
</reference>
<name>A0A3S1CA41_9CYAN</name>
<evidence type="ECO:0000313" key="2">
    <source>
        <dbReference type="Proteomes" id="UP000271624"/>
    </source>
</evidence>
<reference evidence="1" key="2">
    <citation type="journal article" date="2019" name="Genome Biol. Evol.">
        <title>Day and night: Metabolic profiles and evolutionary relationships of six axenic non-marine cyanobacteria.</title>
        <authorList>
            <person name="Will S.E."/>
            <person name="Henke P."/>
            <person name="Boedeker C."/>
            <person name="Huang S."/>
            <person name="Brinkmann H."/>
            <person name="Rohde M."/>
            <person name="Jarek M."/>
            <person name="Friedl T."/>
            <person name="Seufert S."/>
            <person name="Schumacher M."/>
            <person name="Overmann J."/>
            <person name="Neumann-Schaal M."/>
            <person name="Petersen J."/>
        </authorList>
    </citation>
    <scope>NUCLEOTIDE SEQUENCE [LARGE SCALE GENOMIC DNA]</scope>
    <source>
        <strain evidence="1">PCC 7102</strain>
    </source>
</reference>
<evidence type="ECO:0008006" key="3">
    <source>
        <dbReference type="Google" id="ProtNLM"/>
    </source>
</evidence>
<gene>
    <name evidence="1" type="ORF">DSM106972_054690</name>
</gene>
<dbReference type="AlphaFoldDB" id="A0A3S1CA41"/>
<proteinExistence type="predicted"/>
<dbReference type="Gene3D" id="2.60.120.620">
    <property type="entry name" value="q2cbj1_9rhob like domain"/>
    <property type="match status" value="1"/>
</dbReference>
<dbReference type="SUPFAM" id="SSF51197">
    <property type="entry name" value="Clavaminate synthase-like"/>
    <property type="match status" value="1"/>
</dbReference>
<evidence type="ECO:0000313" key="1">
    <source>
        <dbReference type="EMBL" id="RUT03161.1"/>
    </source>
</evidence>
<protein>
    <recommendedName>
        <fullName evidence="3">Phytanoyl-CoA dioxygenase</fullName>
    </recommendedName>
</protein>
<dbReference type="EMBL" id="RSCL01000014">
    <property type="protein sequence ID" value="RUT03161.1"/>
    <property type="molecule type" value="Genomic_DNA"/>
</dbReference>